<keyword evidence="3" id="KW-1185">Reference proteome</keyword>
<dbReference type="PANTHER" id="PTHR42852:SF13">
    <property type="entry name" value="PROTEIN DIPZ"/>
    <property type="match status" value="1"/>
</dbReference>
<organism evidence="2 3">
    <name type="scientific">Oceanivirga miroungae</name>
    <dbReference type="NCBI Taxonomy" id="1130046"/>
    <lineage>
        <taxon>Bacteria</taxon>
        <taxon>Fusobacteriati</taxon>
        <taxon>Fusobacteriota</taxon>
        <taxon>Fusobacteriia</taxon>
        <taxon>Fusobacteriales</taxon>
        <taxon>Leptotrichiaceae</taxon>
        <taxon>Oceanivirga</taxon>
    </lineage>
</organism>
<dbReference type="PROSITE" id="PS51352">
    <property type="entry name" value="THIOREDOXIN_2"/>
    <property type="match status" value="1"/>
</dbReference>
<accession>A0A6I8MEE8</accession>
<evidence type="ECO:0000313" key="2">
    <source>
        <dbReference type="EMBL" id="VWL85462.1"/>
    </source>
</evidence>
<sequence>MKKIIITMFFVVVSIISFSEANFVNVSSDTFDEEKYIVYTALWCPHCRAEYEHIQSIYEKYKDNFNLVVYVSSDDTKEKISNYFDAKHFTFPIIYDEDNFYAKRVYNIKYLPTIIKYKKGYDLKVLDLVFNVNNYYEYNKHLIDKNVRKSLKDVVLLNKENKEVKLVDIATDNKVIVYENTNEFNDDYVYLVNDKIMNIDEFLNLNKDNVFYILSKNLDFDKSYMVIVKDSLFTNSFMPIR</sequence>
<evidence type="ECO:0000259" key="1">
    <source>
        <dbReference type="PROSITE" id="PS51352"/>
    </source>
</evidence>
<reference evidence="2 3" key="1">
    <citation type="submission" date="2019-10" db="EMBL/GenBank/DDBJ databases">
        <authorList>
            <person name="Blom J."/>
        </authorList>
    </citation>
    <scope>NUCLEOTIDE SEQUENCE [LARGE SCALE GENOMIC DNA]</scope>
    <source>
        <strain evidence="2 3">ES3154-GLU</strain>
    </source>
</reference>
<proteinExistence type="predicted"/>
<dbReference type="InterPro" id="IPR036249">
    <property type="entry name" value="Thioredoxin-like_sf"/>
</dbReference>
<gene>
    <name evidence="2" type="ORF">OMES3154_00747</name>
</gene>
<dbReference type="InterPro" id="IPR000866">
    <property type="entry name" value="AhpC/TSA"/>
</dbReference>
<dbReference type="PANTHER" id="PTHR42852">
    <property type="entry name" value="THIOL:DISULFIDE INTERCHANGE PROTEIN DSBE"/>
    <property type="match status" value="1"/>
</dbReference>
<dbReference type="Gene3D" id="3.40.30.10">
    <property type="entry name" value="Glutaredoxin"/>
    <property type="match status" value="1"/>
</dbReference>
<dbReference type="InterPro" id="IPR013766">
    <property type="entry name" value="Thioredoxin_domain"/>
</dbReference>
<dbReference type="GO" id="GO:0016491">
    <property type="term" value="F:oxidoreductase activity"/>
    <property type="evidence" value="ECO:0007669"/>
    <property type="project" value="InterPro"/>
</dbReference>
<dbReference type="Proteomes" id="UP000419017">
    <property type="component" value="Unassembled WGS sequence"/>
</dbReference>
<evidence type="ECO:0000313" key="3">
    <source>
        <dbReference type="Proteomes" id="UP000419017"/>
    </source>
</evidence>
<dbReference type="CDD" id="cd02966">
    <property type="entry name" value="TlpA_like_family"/>
    <property type="match status" value="1"/>
</dbReference>
<dbReference type="SUPFAM" id="SSF52833">
    <property type="entry name" value="Thioredoxin-like"/>
    <property type="match status" value="1"/>
</dbReference>
<dbReference type="RefSeq" id="WP_156683456.1">
    <property type="nucleotide sequence ID" value="NZ_CABWIB010000001.1"/>
</dbReference>
<feature type="domain" description="Thioredoxin" evidence="1">
    <location>
        <begin position="9"/>
        <end position="148"/>
    </location>
</feature>
<dbReference type="Pfam" id="PF00578">
    <property type="entry name" value="AhpC-TSA"/>
    <property type="match status" value="1"/>
</dbReference>
<dbReference type="AlphaFoldDB" id="A0A6I8MEE8"/>
<protein>
    <submittedName>
        <fullName evidence="2">Alkyl hydroperoxide reductase/ thiol specific antioxidant/ Mal allergen</fullName>
    </submittedName>
</protein>
<dbReference type="GO" id="GO:0016209">
    <property type="term" value="F:antioxidant activity"/>
    <property type="evidence" value="ECO:0007669"/>
    <property type="project" value="InterPro"/>
</dbReference>
<name>A0A6I8MEE8_9FUSO</name>
<dbReference type="EMBL" id="CABWIB010000001">
    <property type="protein sequence ID" value="VWL85462.1"/>
    <property type="molecule type" value="Genomic_DNA"/>
</dbReference>
<dbReference type="InterPro" id="IPR050553">
    <property type="entry name" value="Thioredoxin_ResA/DsbE_sf"/>
</dbReference>